<reference evidence="2" key="1">
    <citation type="journal article" date="2024" name="Proc. Natl. Acad. Sci. U.S.A.">
        <title>Extraordinary preservation of gene collinearity over three hundred million years revealed in homosporous lycophytes.</title>
        <authorList>
            <person name="Li C."/>
            <person name="Wickell D."/>
            <person name="Kuo L.Y."/>
            <person name="Chen X."/>
            <person name="Nie B."/>
            <person name="Liao X."/>
            <person name="Peng D."/>
            <person name="Ji J."/>
            <person name="Jenkins J."/>
            <person name="Williams M."/>
            <person name="Shu S."/>
            <person name="Plott C."/>
            <person name="Barry K."/>
            <person name="Rajasekar S."/>
            <person name="Grimwood J."/>
            <person name="Han X."/>
            <person name="Sun S."/>
            <person name="Hou Z."/>
            <person name="He W."/>
            <person name="Dai G."/>
            <person name="Sun C."/>
            <person name="Schmutz J."/>
            <person name="Leebens-Mack J.H."/>
            <person name="Li F.W."/>
            <person name="Wang L."/>
        </authorList>
    </citation>
    <scope>NUCLEOTIDE SEQUENCE [LARGE SCALE GENOMIC DNA]</scope>
    <source>
        <strain evidence="2">cv. PW_Plant_1</strain>
    </source>
</reference>
<protein>
    <submittedName>
        <fullName evidence="1">Uncharacterized protein</fullName>
    </submittedName>
</protein>
<comment type="caution">
    <text evidence="1">The sequence shown here is derived from an EMBL/GenBank/DDBJ whole genome shotgun (WGS) entry which is preliminary data.</text>
</comment>
<keyword evidence="2" id="KW-1185">Reference proteome</keyword>
<evidence type="ECO:0000313" key="1">
    <source>
        <dbReference type="EMBL" id="KAJ7550434.1"/>
    </source>
</evidence>
<accession>A0ACC2D8F8</accession>
<organism evidence="1 2">
    <name type="scientific">Diphasiastrum complanatum</name>
    <name type="common">Issler's clubmoss</name>
    <name type="synonym">Lycopodium complanatum</name>
    <dbReference type="NCBI Taxonomy" id="34168"/>
    <lineage>
        <taxon>Eukaryota</taxon>
        <taxon>Viridiplantae</taxon>
        <taxon>Streptophyta</taxon>
        <taxon>Embryophyta</taxon>
        <taxon>Tracheophyta</taxon>
        <taxon>Lycopodiopsida</taxon>
        <taxon>Lycopodiales</taxon>
        <taxon>Lycopodiaceae</taxon>
        <taxon>Lycopodioideae</taxon>
        <taxon>Diphasiastrum</taxon>
    </lineage>
</organism>
<evidence type="ECO:0000313" key="2">
    <source>
        <dbReference type="Proteomes" id="UP001162992"/>
    </source>
</evidence>
<name>A0ACC2D8F8_DIPCM</name>
<proteinExistence type="predicted"/>
<gene>
    <name evidence="1" type="ORF">O6H91_07G100700</name>
</gene>
<sequence length="106" mass="11974">MPFSSRYTVNAIFIHGQCISLSKKGLFNWRRGASIPLPIACEAIALPSELHPLGLYILKDYKIYLKFHQKTSHKFITKHGRKQASAVYIHNLEPRVGSSISSQSFS</sequence>
<dbReference type="EMBL" id="CM055098">
    <property type="protein sequence ID" value="KAJ7550434.1"/>
    <property type="molecule type" value="Genomic_DNA"/>
</dbReference>
<dbReference type="Proteomes" id="UP001162992">
    <property type="component" value="Chromosome 7"/>
</dbReference>